<reference evidence="1" key="3">
    <citation type="submission" date="2022-06" db="UniProtKB">
        <authorList>
            <consortium name="EnsemblPlants"/>
        </authorList>
    </citation>
    <scope>IDENTIFICATION</scope>
</reference>
<dbReference type="Proteomes" id="UP000015106">
    <property type="component" value="Chromosome 4"/>
</dbReference>
<protein>
    <submittedName>
        <fullName evidence="1">Uncharacterized protein</fullName>
    </submittedName>
</protein>
<reference evidence="1" key="2">
    <citation type="submission" date="2018-03" db="EMBL/GenBank/DDBJ databases">
        <title>The Triticum urartu genome reveals the dynamic nature of wheat genome evolution.</title>
        <authorList>
            <person name="Ling H."/>
            <person name="Ma B."/>
            <person name="Shi X."/>
            <person name="Liu H."/>
            <person name="Dong L."/>
            <person name="Sun H."/>
            <person name="Cao Y."/>
            <person name="Gao Q."/>
            <person name="Zheng S."/>
            <person name="Li Y."/>
            <person name="Yu Y."/>
            <person name="Du H."/>
            <person name="Qi M."/>
            <person name="Li Y."/>
            <person name="Yu H."/>
            <person name="Cui Y."/>
            <person name="Wang N."/>
            <person name="Chen C."/>
            <person name="Wu H."/>
            <person name="Zhao Y."/>
            <person name="Zhang J."/>
            <person name="Li Y."/>
            <person name="Zhou W."/>
            <person name="Zhang B."/>
            <person name="Hu W."/>
            <person name="Eijk M."/>
            <person name="Tang J."/>
            <person name="Witsenboer H."/>
            <person name="Zhao S."/>
            <person name="Li Z."/>
            <person name="Zhang A."/>
            <person name="Wang D."/>
            <person name="Liang C."/>
        </authorList>
    </citation>
    <scope>NUCLEOTIDE SEQUENCE [LARGE SCALE GENOMIC DNA]</scope>
    <source>
        <strain evidence="1">cv. G1812</strain>
    </source>
</reference>
<accession>A0A8R7U5U3</accession>
<evidence type="ECO:0000313" key="2">
    <source>
        <dbReference type="Proteomes" id="UP000015106"/>
    </source>
</evidence>
<dbReference type="Gramene" id="TuG1812G0400001792.01.T05">
    <property type="protein sequence ID" value="TuG1812G0400001792.01.T05.cds420621"/>
    <property type="gene ID" value="TuG1812G0400001792.01"/>
</dbReference>
<dbReference type="EnsemblPlants" id="TuG1812G0400001792.01.T05">
    <property type="protein sequence ID" value="TuG1812G0400001792.01.T05.cds420621"/>
    <property type="gene ID" value="TuG1812G0400001792.01"/>
</dbReference>
<sequence length="115" mass="12369">MLFGNGSGERFGAERLGFRGEPTAAAGGFGSARRWEWPCWLGAASRRAAFSSSADGHATTSLHPPLPSSRWRWPGLPAIPRPRALPYPTVVPSGPESLPLPFSFLFRITTGSLCM</sequence>
<keyword evidence="2" id="KW-1185">Reference proteome</keyword>
<name>A0A8R7U5U3_TRIUA</name>
<organism evidence="1 2">
    <name type="scientific">Triticum urartu</name>
    <name type="common">Red wild einkorn</name>
    <name type="synonym">Crithodium urartu</name>
    <dbReference type="NCBI Taxonomy" id="4572"/>
    <lineage>
        <taxon>Eukaryota</taxon>
        <taxon>Viridiplantae</taxon>
        <taxon>Streptophyta</taxon>
        <taxon>Embryophyta</taxon>
        <taxon>Tracheophyta</taxon>
        <taxon>Spermatophyta</taxon>
        <taxon>Magnoliopsida</taxon>
        <taxon>Liliopsida</taxon>
        <taxon>Poales</taxon>
        <taxon>Poaceae</taxon>
        <taxon>BOP clade</taxon>
        <taxon>Pooideae</taxon>
        <taxon>Triticodae</taxon>
        <taxon>Triticeae</taxon>
        <taxon>Triticinae</taxon>
        <taxon>Triticum</taxon>
    </lineage>
</organism>
<reference evidence="2" key="1">
    <citation type="journal article" date="2013" name="Nature">
        <title>Draft genome of the wheat A-genome progenitor Triticum urartu.</title>
        <authorList>
            <person name="Ling H.Q."/>
            <person name="Zhao S."/>
            <person name="Liu D."/>
            <person name="Wang J."/>
            <person name="Sun H."/>
            <person name="Zhang C."/>
            <person name="Fan H."/>
            <person name="Li D."/>
            <person name="Dong L."/>
            <person name="Tao Y."/>
            <person name="Gao C."/>
            <person name="Wu H."/>
            <person name="Li Y."/>
            <person name="Cui Y."/>
            <person name="Guo X."/>
            <person name="Zheng S."/>
            <person name="Wang B."/>
            <person name="Yu K."/>
            <person name="Liang Q."/>
            <person name="Yang W."/>
            <person name="Lou X."/>
            <person name="Chen J."/>
            <person name="Feng M."/>
            <person name="Jian J."/>
            <person name="Zhang X."/>
            <person name="Luo G."/>
            <person name="Jiang Y."/>
            <person name="Liu J."/>
            <person name="Wang Z."/>
            <person name="Sha Y."/>
            <person name="Zhang B."/>
            <person name="Wu H."/>
            <person name="Tang D."/>
            <person name="Shen Q."/>
            <person name="Xue P."/>
            <person name="Zou S."/>
            <person name="Wang X."/>
            <person name="Liu X."/>
            <person name="Wang F."/>
            <person name="Yang Y."/>
            <person name="An X."/>
            <person name="Dong Z."/>
            <person name="Zhang K."/>
            <person name="Zhang X."/>
            <person name="Luo M.C."/>
            <person name="Dvorak J."/>
            <person name="Tong Y."/>
            <person name="Wang J."/>
            <person name="Yang H."/>
            <person name="Li Z."/>
            <person name="Wang D."/>
            <person name="Zhang A."/>
            <person name="Wang J."/>
        </authorList>
    </citation>
    <scope>NUCLEOTIDE SEQUENCE</scope>
    <source>
        <strain evidence="2">cv. G1812</strain>
    </source>
</reference>
<proteinExistence type="predicted"/>
<dbReference type="AlphaFoldDB" id="A0A8R7U5U3"/>
<evidence type="ECO:0000313" key="1">
    <source>
        <dbReference type="EnsemblPlants" id="TuG1812G0400001792.01.T05.cds420621"/>
    </source>
</evidence>